<evidence type="ECO:0000313" key="2">
    <source>
        <dbReference type="Proteomes" id="UP000265618"/>
    </source>
</evidence>
<feature type="non-terminal residue" evidence="1">
    <location>
        <position position="36"/>
    </location>
</feature>
<accession>A0A391PD15</accession>
<comment type="caution">
    <text evidence="1">The sequence shown here is derived from an EMBL/GenBank/DDBJ whole genome shotgun (WGS) entry which is preliminary data.</text>
</comment>
<reference evidence="1 2" key="1">
    <citation type="journal article" date="2018" name="PLoS ONE">
        <title>The draft genome of Kipferlia bialata reveals reductive genome evolution in fornicate parasites.</title>
        <authorList>
            <person name="Tanifuji G."/>
            <person name="Takabayashi S."/>
            <person name="Kume K."/>
            <person name="Takagi M."/>
            <person name="Nakayama T."/>
            <person name="Kamikawa R."/>
            <person name="Inagaki Y."/>
            <person name="Hashimoto T."/>
        </authorList>
    </citation>
    <scope>NUCLEOTIDE SEQUENCE [LARGE SCALE GENOMIC DNA]</scope>
    <source>
        <strain evidence="1">NY0173</strain>
    </source>
</reference>
<proteinExistence type="predicted"/>
<dbReference type="EMBL" id="BDIP01009216">
    <property type="protein sequence ID" value="GCA64962.1"/>
    <property type="molecule type" value="Genomic_DNA"/>
</dbReference>
<feature type="non-terminal residue" evidence="1">
    <location>
        <position position="1"/>
    </location>
</feature>
<name>A0A391PD15_9EUKA</name>
<protein>
    <submittedName>
        <fullName evidence="1">Uncharacterized protein</fullName>
    </submittedName>
</protein>
<dbReference type="Proteomes" id="UP000265618">
    <property type="component" value="Unassembled WGS sequence"/>
</dbReference>
<evidence type="ECO:0000313" key="1">
    <source>
        <dbReference type="EMBL" id="GCA64962.1"/>
    </source>
</evidence>
<dbReference type="AlphaFoldDB" id="A0A391PD15"/>
<sequence length="36" mass="3626">QGAPVTTVIGDADRMKSILAGASPVTFSIPPMLQGV</sequence>
<gene>
    <name evidence="1" type="ORF">KIPB_015865</name>
</gene>
<keyword evidence="2" id="KW-1185">Reference proteome</keyword>
<organism evidence="1 2">
    <name type="scientific">Kipferlia bialata</name>
    <dbReference type="NCBI Taxonomy" id="797122"/>
    <lineage>
        <taxon>Eukaryota</taxon>
        <taxon>Metamonada</taxon>
        <taxon>Carpediemonas-like organisms</taxon>
        <taxon>Kipferlia</taxon>
    </lineage>
</organism>